<reference evidence="2 4" key="1">
    <citation type="journal article" date="2009" name="PLoS Biol.">
        <title>Lineage-specific biology revealed by a finished genome assembly of the mouse.</title>
        <authorList>
            <consortium name="Mouse Genome Sequencing Consortium"/>
            <person name="Church D.M."/>
            <person name="Goodstadt L."/>
            <person name="Hillier L.W."/>
            <person name="Zody M.C."/>
            <person name="Goldstein S."/>
            <person name="She X."/>
            <person name="Bult C.J."/>
            <person name="Agarwala R."/>
            <person name="Cherry J.L."/>
            <person name="DiCuccio M."/>
            <person name="Hlavina W."/>
            <person name="Kapustin Y."/>
            <person name="Meric P."/>
            <person name="Maglott D."/>
            <person name="Birtle Z."/>
            <person name="Marques A.C."/>
            <person name="Graves T."/>
            <person name="Zhou S."/>
            <person name="Teague B."/>
            <person name="Potamousis K."/>
            <person name="Churas C."/>
            <person name="Place M."/>
            <person name="Herschleb J."/>
            <person name="Runnheim R."/>
            <person name="Forrest D."/>
            <person name="Amos-Landgraf J."/>
            <person name="Schwartz D.C."/>
            <person name="Cheng Z."/>
            <person name="Lindblad-Toh K."/>
            <person name="Eichler E.E."/>
            <person name="Ponting C.P."/>
        </authorList>
    </citation>
    <scope>NUCLEOTIDE SEQUENCE [LARGE SCALE GENOMIC DNA]</scope>
    <source>
        <strain evidence="2 4">C57BL/6J</strain>
    </source>
</reference>
<proteinExistence type="predicted"/>
<gene>
    <name evidence="2 3" type="primary">Peli2</name>
</gene>
<dbReference type="AGR" id="MGI:1891445"/>
<keyword evidence="4" id="KW-1185">Reference proteome</keyword>
<sequence length="155" mass="17304">MFSPGQEEPSAPNKEPVKYGELVVLGYNGALPNGDRGRRKSRFALYKRTYASGVKPSTIHMVSTPQASKLPAAKHYYNEADSESLSALTLKVRDFLTGECSQRREYRDPAFSREGASGSAQLVAQAFLICPLSYTIVKQEQIRCLKKKIFFSCWS</sequence>
<dbReference type="ProteomicsDB" id="355139"/>
<dbReference type="GO" id="GO:0008592">
    <property type="term" value="P:regulation of Toll signaling pathway"/>
    <property type="evidence" value="ECO:0007669"/>
    <property type="project" value="InterPro"/>
</dbReference>
<accession>A0A2I3BQT4</accession>
<dbReference type="GO" id="GO:0061630">
    <property type="term" value="F:ubiquitin protein ligase activity"/>
    <property type="evidence" value="ECO:0007669"/>
    <property type="project" value="InterPro"/>
</dbReference>
<dbReference type="InterPro" id="IPR006800">
    <property type="entry name" value="Pellino_fam"/>
</dbReference>
<protein>
    <submittedName>
        <fullName evidence="2">Pellino 2</fullName>
    </submittedName>
</protein>
<dbReference type="GO" id="GO:0000209">
    <property type="term" value="P:protein polyubiquitination"/>
    <property type="evidence" value="ECO:0007669"/>
    <property type="project" value="InterPro"/>
</dbReference>
<reference evidence="2" key="3">
    <citation type="submission" date="2025-08" db="UniProtKB">
        <authorList>
            <consortium name="Ensembl"/>
        </authorList>
    </citation>
    <scope>IDENTIFICATION</scope>
    <source>
        <strain evidence="2">C57BL/6J</strain>
    </source>
</reference>
<dbReference type="InterPro" id="IPR048334">
    <property type="entry name" value="Pellino_FHA"/>
</dbReference>
<dbReference type="Antibodypedia" id="11214">
    <property type="antibodies" value="88 antibodies from 20 providers"/>
</dbReference>
<reference evidence="2 4" key="2">
    <citation type="journal article" date="2011" name="PLoS Biol.">
        <title>Modernizing reference genome assemblies.</title>
        <authorList>
            <person name="Church D.M."/>
            <person name="Schneider V.A."/>
            <person name="Graves T."/>
            <person name="Auger K."/>
            <person name="Cunningham F."/>
            <person name="Bouk N."/>
            <person name="Chen H.C."/>
            <person name="Agarwala R."/>
            <person name="McLaren W.M."/>
            <person name="Ritchie G.R."/>
            <person name="Albracht D."/>
            <person name="Kremitzki M."/>
            <person name="Rock S."/>
            <person name="Kotkiewicz H."/>
            <person name="Kremitzki C."/>
            <person name="Wollam A."/>
            <person name="Trani L."/>
            <person name="Fulton L."/>
            <person name="Fulton R."/>
            <person name="Matthews L."/>
            <person name="Whitehead S."/>
            <person name="Chow W."/>
            <person name="Torrance J."/>
            <person name="Dunn M."/>
            <person name="Harden G."/>
            <person name="Threadgold G."/>
            <person name="Wood J."/>
            <person name="Collins J."/>
            <person name="Heath P."/>
            <person name="Griffiths G."/>
            <person name="Pelan S."/>
            <person name="Grafham D."/>
            <person name="Eichler E.E."/>
            <person name="Weinstock G."/>
            <person name="Mardis E.R."/>
            <person name="Wilson R.K."/>
            <person name="Howe K."/>
            <person name="Flicek P."/>
            <person name="Hubbard T."/>
        </authorList>
    </citation>
    <scope>NUCLEOTIDE SEQUENCE [LARGE SCALE GENOMIC DNA]</scope>
    <source>
        <strain evidence="2 4">C57BL/6J</strain>
    </source>
</reference>
<name>A0A2I3BQT4_MOUSE</name>
<dbReference type="Ensembl" id="ENSMUST00000226513.2">
    <property type="protein sequence ID" value="ENSMUSP00000154335.2"/>
    <property type="gene ID" value="ENSMUSG00000021846.11"/>
</dbReference>
<dbReference type="Proteomes" id="UP000000589">
    <property type="component" value="Chromosome 14"/>
</dbReference>
<dbReference type="Bgee" id="ENSMUSG00000021846">
    <property type="expression patterns" value="Expressed in basioccipital bone and 245 other cell types or tissues"/>
</dbReference>
<reference evidence="2" key="4">
    <citation type="submission" date="2025-09" db="UniProtKB">
        <authorList>
            <consortium name="Ensembl"/>
        </authorList>
    </citation>
    <scope>IDENTIFICATION</scope>
    <source>
        <strain evidence="2">C57BL/6J</strain>
    </source>
</reference>
<dbReference type="PANTHER" id="PTHR12098:SF5">
    <property type="entry name" value="E3 UBIQUITIN-PROTEIN LIGASE PELLINO HOMOLOG 2"/>
    <property type="match status" value="1"/>
</dbReference>
<organism evidence="2 4">
    <name type="scientific">Mus musculus</name>
    <name type="common">Mouse</name>
    <dbReference type="NCBI Taxonomy" id="10090"/>
    <lineage>
        <taxon>Eukaryota</taxon>
        <taxon>Metazoa</taxon>
        <taxon>Chordata</taxon>
        <taxon>Craniata</taxon>
        <taxon>Vertebrata</taxon>
        <taxon>Euteleostomi</taxon>
        <taxon>Mammalia</taxon>
        <taxon>Eutheria</taxon>
        <taxon>Euarchontoglires</taxon>
        <taxon>Glires</taxon>
        <taxon>Rodentia</taxon>
        <taxon>Myomorpha</taxon>
        <taxon>Muroidea</taxon>
        <taxon>Muridae</taxon>
        <taxon>Murinae</taxon>
        <taxon>Mus</taxon>
        <taxon>Mus</taxon>
    </lineage>
</organism>
<evidence type="ECO:0000313" key="2">
    <source>
        <dbReference type="Ensembl" id="ENSMUSP00000154335.2"/>
    </source>
</evidence>
<evidence type="ECO:0000313" key="3">
    <source>
        <dbReference type="MGI" id="MGI:1891445"/>
    </source>
</evidence>
<evidence type="ECO:0000259" key="1">
    <source>
        <dbReference type="Pfam" id="PF04710"/>
    </source>
</evidence>
<dbReference type="SMR" id="A0A2I3BQT4"/>
<dbReference type="AlphaFoldDB" id="A0A2I3BQT4"/>
<evidence type="ECO:0000313" key="4">
    <source>
        <dbReference type="Proteomes" id="UP000000589"/>
    </source>
</evidence>
<dbReference type="ExpressionAtlas" id="A0A2I3BQT4">
    <property type="expression patterns" value="baseline and differential"/>
</dbReference>
<dbReference type="MGI" id="MGI:1891445">
    <property type="gene designation" value="Peli2"/>
</dbReference>
<dbReference type="VEuPathDB" id="HostDB:ENSMUSG00000021846"/>
<feature type="domain" description="Pellino FHA" evidence="1">
    <location>
        <begin position="12"/>
        <end position="72"/>
    </location>
</feature>
<dbReference type="GeneTree" id="ENSGT00950000183050"/>
<dbReference type="Pfam" id="PF04710">
    <property type="entry name" value="Pellino_FHA"/>
    <property type="match status" value="1"/>
</dbReference>
<dbReference type="PANTHER" id="PTHR12098">
    <property type="entry name" value="E3 UBIQUITIN-PROTEIN LIGASE PELLINO-RELATED"/>
    <property type="match status" value="1"/>
</dbReference>